<dbReference type="PANTHER" id="PTHR43425:SF3">
    <property type="entry name" value="NADPH-DEPENDENT OXIDOREDUCTASE"/>
    <property type="match status" value="1"/>
</dbReference>
<proteinExistence type="inferred from homology"/>
<dbReference type="PIRSF" id="PIRSF005426">
    <property type="entry name" value="Frp"/>
    <property type="match status" value="1"/>
</dbReference>
<gene>
    <name evidence="7" type="ORF">KR50_25080</name>
</gene>
<keyword evidence="2 5" id="KW-0285">Flavoprotein</keyword>
<dbReference type="InterPro" id="IPR029479">
    <property type="entry name" value="Nitroreductase"/>
</dbReference>
<dbReference type="PATRIC" id="fig|220754.4.peg.2525"/>
<evidence type="ECO:0000259" key="6">
    <source>
        <dbReference type="Pfam" id="PF00881"/>
    </source>
</evidence>
<name>A0A0C2VQT3_9BACL</name>
<sequence>MNKTIELLENHRSVRKFKDVALTDNQIKTIVEAAQMASTSSFIQAYTIIGITDKEKKKELAALAGGQEYVAESGHLFLFCADLYRHAQIGKIKDADVLPSIESTEKFMVGVIDASLAAQNAAIAAESMGLGICYIGGIRNNLPEVNKLIDAPDYVVPLFGLTVGVPDQETATKPRMPFEMIYHENKYEKDPAQLEDKLNKYDQGISAYYHERTKGARSDQWSEQMAKMLERKSRLYMKDYIEEKKLNRH</sequence>
<evidence type="ECO:0000256" key="2">
    <source>
        <dbReference type="ARBA" id="ARBA00022630"/>
    </source>
</evidence>
<dbReference type="EMBL" id="JXRR01000016">
    <property type="protein sequence ID" value="KIL46811.1"/>
    <property type="molecule type" value="Genomic_DNA"/>
</dbReference>
<evidence type="ECO:0000256" key="3">
    <source>
        <dbReference type="ARBA" id="ARBA00022643"/>
    </source>
</evidence>
<dbReference type="PANTHER" id="PTHR43425">
    <property type="entry name" value="OXYGEN-INSENSITIVE NADPH NITROREDUCTASE"/>
    <property type="match status" value="1"/>
</dbReference>
<feature type="domain" description="Nitroreductase" evidence="6">
    <location>
        <begin position="9"/>
        <end position="164"/>
    </location>
</feature>
<keyword evidence="4 5" id="KW-0560">Oxidoreductase</keyword>
<evidence type="ECO:0000256" key="1">
    <source>
        <dbReference type="ARBA" id="ARBA00008366"/>
    </source>
</evidence>
<dbReference type="SUPFAM" id="SSF55469">
    <property type="entry name" value="FMN-dependent nitroreductase-like"/>
    <property type="match status" value="1"/>
</dbReference>
<keyword evidence="5" id="KW-0521">NADP</keyword>
<comment type="similarity">
    <text evidence="1 5">Belongs to the flavin oxidoreductase frp family.</text>
</comment>
<keyword evidence="3 5" id="KW-0288">FMN</keyword>
<dbReference type="OrthoDB" id="9775805at2"/>
<dbReference type="InterPro" id="IPR016446">
    <property type="entry name" value="Flavin_OxRdtase_Frp"/>
</dbReference>
<dbReference type="Pfam" id="PF00881">
    <property type="entry name" value="Nitroreductase"/>
    <property type="match status" value="1"/>
</dbReference>
<protein>
    <submittedName>
        <fullName evidence="7">FMN reductase</fullName>
    </submittedName>
</protein>
<evidence type="ECO:0000256" key="5">
    <source>
        <dbReference type="PIRNR" id="PIRNR005426"/>
    </source>
</evidence>
<reference evidence="7 8" key="1">
    <citation type="submission" date="2015-01" db="EMBL/GenBank/DDBJ databases">
        <title>Jeotgalibacillus campisalis genome sequencing.</title>
        <authorList>
            <person name="Goh K.M."/>
            <person name="Chan K.-G."/>
            <person name="Yaakop A.S."/>
            <person name="Ee R."/>
            <person name="Gan H.M."/>
            <person name="Chan C.S."/>
        </authorList>
    </citation>
    <scope>NUCLEOTIDE SEQUENCE [LARGE SCALE GENOMIC DNA]</scope>
    <source>
        <strain evidence="7 8">SF-57</strain>
    </source>
</reference>
<evidence type="ECO:0000256" key="4">
    <source>
        <dbReference type="ARBA" id="ARBA00023002"/>
    </source>
</evidence>
<dbReference type="Gene3D" id="3.40.109.10">
    <property type="entry name" value="NADH Oxidase"/>
    <property type="match status" value="1"/>
</dbReference>
<evidence type="ECO:0000313" key="7">
    <source>
        <dbReference type="EMBL" id="KIL46811.1"/>
    </source>
</evidence>
<dbReference type="Proteomes" id="UP000031972">
    <property type="component" value="Unassembled WGS sequence"/>
</dbReference>
<accession>A0A0C2VQT3</accession>
<dbReference type="CDD" id="cd02146">
    <property type="entry name" value="NfsA-like"/>
    <property type="match status" value="1"/>
</dbReference>
<evidence type="ECO:0000313" key="8">
    <source>
        <dbReference type="Proteomes" id="UP000031972"/>
    </source>
</evidence>
<dbReference type="RefSeq" id="WP_041058847.1">
    <property type="nucleotide sequence ID" value="NZ_JXRR01000016.1"/>
</dbReference>
<comment type="caution">
    <text evidence="7">The sequence shown here is derived from an EMBL/GenBank/DDBJ whole genome shotgun (WGS) entry which is preliminary data.</text>
</comment>
<organism evidence="7 8">
    <name type="scientific">Jeotgalibacillus campisalis</name>
    <dbReference type="NCBI Taxonomy" id="220754"/>
    <lineage>
        <taxon>Bacteria</taxon>
        <taxon>Bacillati</taxon>
        <taxon>Bacillota</taxon>
        <taxon>Bacilli</taxon>
        <taxon>Bacillales</taxon>
        <taxon>Caryophanaceae</taxon>
        <taxon>Jeotgalibacillus</taxon>
    </lineage>
</organism>
<dbReference type="GO" id="GO:0016491">
    <property type="term" value="F:oxidoreductase activity"/>
    <property type="evidence" value="ECO:0007669"/>
    <property type="project" value="UniProtKB-UniRule"/>
</dbReference>
<dbReference type="AlphaFoldDB" id="A0A0C2VQT3"/>
<dbReference type="NCBIfam" id="NF008033">
    <property type="entry name" value="PRK10765.1"/>
    <property type="match status" value="1"/>
</dbReference>
<dbReference type="InterPro" id="IPR000415">
    <property type="entry name" value="Nitroreductase-like"/>
</dbReference>
<keyword evidence="8" id="KW-1185">Reference proteome</keyword>